<dbReference type="SUPFAM" id="SSF50182">
    <property type="entry name" value="Sm-like ribonucleoproteins"/>
    <property type="match status" value="1"/>
</dbReference>
<dbReference type="RefSeq" id="WP_243329280.1">
    <property type="nucleotide sequence ID" value="NZ_AP027081.1"/>
</dbReference>
<dbReference type="Gene3D" id="3.30.70.100">
    <property type="match status" value="1"/>
</dbReference>
<feature type="transmembrane region" description="Helical" evidence="7">
    <location>
        <begin position="127"/>
        <end position="151"/>
    </location>
</feature>
<keyword evidence="4 7" id="KW-0812">Transmembrane</keyword>
<feature type="domain" description="Mechanosensitive ion channel transmembrane helices 2/3" evidence="10">
    <location>
        <begin position="138"/>
        <end position="178"/>
    </location>
</feature>
<evidence type="ECO:0008006" key="13">
    <source>
        <dbReference type="Google" id="ProtNLM"/>
    </source>
</evidence>
<dbReference type="Proteomes" id="UP001228113">
    <property type="component" value="Chromosome"/>
</dbReference>
<feature type="transmembrane region" description="Helical" evidence="7">
    <location>
        <begin position="157"/>
        <end position="177"/>
    </location>
</feature>
<protein>
    <recommendedName>
        <fullName evidence="13">Small-conductance mechanosensitive channel</fullName>
    </recommendedName>
</protein>
<dbReference type="Gene3D" id="1.10.287.1260">
    <property type="match status" value="1"/>
</dbReference>
<comment type="subcellular location">
    <subcellularLocation>
        <location evidence="1">Cell membrane</location>
        <topology evidence="1">Multi-pass membrane protein</topology>
    </subcellularLocation>
</comment>
<dbReference type="PANTHER" id="PTHR30566">
    <property type="entry name" value="YNAI-RELATED MECHANOSENSITIVE ION CHANNEL"/>
    <property type="match status" value="1"/>
</dbReference>
<evidence type="ECO:0000259" key="9">
    <source>
        <dbReference type="Pfam" id="PF21082"/>
    </source>
</evidence>
<dbReference type="GO" id="GO:0005886">
    <property type="term" value="C:plasma membrane"/>
    <property type="evidence" value="ECO:0007669"/>
    <property type="project" value="UniProtKB-SubCell"/>
</dbReference>
<dbReference type="KEGG" id="msea:METESE_07710"/>
<dbReference type="InterPro" id="IPR023408">
    <property type="entry name" value="MscS_beta-dom_sf"/>
</dbReference>
<comment type="similarity">
    <text evidence="2">Belongs to the MscS (TC 1.A.23) family.</text>
</comment>
<dbReference type="InterPro" id="IPR049142">
    <property type="entry name" value="MS_channel_1st"/>
</dbReference>
<proteinExistence type="inferred from homology"/>
<evidence type="ECO:0000256" key="1">
    <source>
        <dbReference type="ARBA" id="ARBA00004651"/>
    </source>
</evidence>
<dbReference type="InterPro" id="IPR049278">
    <property type="entry name" value="MS_channel_C"/>
</dbReference>
<dbReference type="Pfam" id="PF00924">
    <property type="entry name" value="MS_channel_2nd"/>
    <property type="match status" value="1"/>
</dbReference>
<dbReference type="InterPro" id="IPR010920">
    <property type="entry name" value="LSM_dom_sf"/>
</dbReference>
<evidence type="ECO:0000256" key="5">
    <source>
        <dbReference type="ARBA" id="ARBA00022989"/>
    </source>
</evidence>
<gene>
    <name evidence="11" type="ORF">METESE_07710</name>
</gene>
<dbReference type="InterPro" id="IPR011014">
    <property type="entry name" value="MscS_channel_TM-2"/>
</dbReference>
<evidence type="ECO:0000256" key="3">
    <source>
        <dbReference type="ARBA" id="ARBA00022475"/>
    </source>
</evidence>
<evidence type="ECO:0000256" key="7">
    <source>
        <dbReference type="SAM" id="Phobius"/>
    </source>
</evidence>
<evidence type="ECO:0000259" key="10">
    <source>
        <dbReference type="Pfam" id="PF21088"/>
    </source>
</evidence>
<feature type="transmembrane region" description="Helical" evidence="7">
    <location>
        <begin position="14"/>
        <end position="37"/>
    </location>
</feature>
<dbReference type="InterPro" id="IPR006685">
    <property type="entry name" value="MscS_channel_2nd"/>
</dbReference>
<accession>A0AA48HCL4</accession>
<dbReference type="AlphaFoldDB" id="A0AA48HCL4"/>
<sequence length="348" mass="37532">MAHRADVLLGNSPFAWGLAAFAAGVVLATPYLVRFLARRFHAFWARRTSAAFAEGLAAALEGLRLPLLAGAAAGAGSLFLDLPHRAAHLLAHGAILALLAQGGILGNRAVGHWLGRHLAQRPAHPDTLAMTAPVLGFILRMVLWTFLLLVALDSFSVNLNALLASLGVGGIAVALAVQNILGDIFASLSISLDKPFVLGEFIITGDVLGTVTAIGLKSTQIRSLSGELVVVSNNDLLKSRIRNYSRMSERRVVFTFGVGHETAPADVAWIPGQVRDVILAQDRVRFDRAHFFQFGESALVFEVVYFVLDPDYNLYMDIQQAINVALRQAFLDRGLAFAQPVRRLVPGK</sequence>
<evidence type="ECO:0000313" key="12">
    <source>
        <dbReference type="Proteomes" id="UP001228113"/>
    </source>
</evidence>
<feature type="transmembrane region" description="Helical" evidence="7">
    <location>
        <begin position="86"/>
        <end position="106"/>
    </location>
</feature>
<feature type="domain" description="Mechanosensitive ion channel MscS" evidence="8">
    <location>
        <begin position="179"/>
        <end position="246"/>
    </location>
</feature>
<keyword evidence="3" id="KW-1003">Cell membrane</keyword>
<dbReference type="Pfam" id="PF21082">
    <property type="entry name" value="MS_channel_3rd"/>
    <property type="match status" value="1"/>
</dbReference>
<evidence type="ECO:0000256" key="6">
    <source>
        <dbReference type="ARBA" id="ARBA00023136"/>
    </source>
</evidence>
<feature type="domain" description="Mechanosensitive ion channel MscS C-terminal" evidence="9">
    <location>
        <begin position="252"/>
        <end position="336"/>
    </location>
</feature>
<dbReference type="SUPFAM" id="SSF82861">
    <property type="entry name" value="Mechanosensitive channel protein MscS (YggB), transmembrane region"/>
    <property type="match status" value="1"/>
</dbReference>
<keyword evidence="5 7" id="KW-1133">Transmembrane helix</keyword>
<evidence type="ECO:0000259" key="8">
    <source>
        <dbReference type="Pfam" id="PF00924"/>
    </source>
</evidence>
<dbReference type="PANTHER" id="PTHR30566:SF25">
    <property type="entry name" value="INNER MEMBRANE PROTEIN"/>
    <property type="match status" value="1"/>
</dbReference>
<evidence type="ECO:0000256" key="2">
    <source>
        <dbReference type="ARBA" id="ARBA00008017"/>
    </source>
</evidence>
<dbReference type="Gene3D" id="2.30.30.60">
    <property type="match status" value="1"/>
</dbReference>
<reference evidence="11" key="1">
    <citation type="journal article" date="2023" name="Int. J. Syst. Evol. Microbiol.">
        <title>Mesoterricola silvestris gen. nov., sp. nov., Mesoterricola sediminis sp. nov., Geothrix oryzae sp. nov., Geothrix edaphica sp. nov., Geothrix rubra sp. nov., and Geothrix limicola sp. nov., six novel members of Acidobacteriota isolated from soils.</title>
        <authorList>
            <person name="Itoh H."/>
            <person name="Sugisawa Y."/>
            <person name="Mise K."/>
            <person name="Xu Z."/>
            <person name="Kuniyasu M."/>
            <person name="Ushijima N."/>
            <person name="Kawano K."/>
            <person name="Kobayashi E."/>
            <person name="Shiratori Y."/>
            <person name="Masuda Y."/>
            <person name="Senoo K."/>
        </authorList>
    </citation>
    <scope>NUCLEOTIDE SEQUENCE</scope>
    <source>
        <strain evidence="11">W786</strain>
    </source>
</reference>
<dbReference type="GO" id="GO:0008381">
    <property type="term" value="F:mechanosensitive monoatomic ion channel activity"/>
    <property type="evidence" value="ECO:0007669"/>
    <property type="project" value="UniProtKB-ARBA"/>
</dbReference>
<dbReference type="InterPro" id="IPR011066">
    <property type="entry name" value="MscS_channel_C_sf"/>
</dbReference>
<evidence type="ECO:0000256" key="4">
    <source>
        <dbReference type="ARBA" id="ARBA00022692"/>
    </source>
</evidence>
<keyword evidence="6 7" id="KW-0472">Membrane</keyword>
<keyword evidence="12" id="KW-1185">Reference proteome</keyword>
<evidence type="ECO:0000313" key="11">
    <source>
        <dbReference type="EMBL" id="BDU75813.1"/>
    </source>
</evidence>
<dbReference type="Pfam" id="PF21088">
    <property type="entry name" value="MS_channel_1st"/>
    <property type="match status" value="1"/>
</dbReference>
<organism evidence="11 12">
    <name type="scientific">Mesoterricola sediminis</name>
    <dbReference type="NCBI Taxonomy" id="2927980"/>
    <lineage>
        <taxon>Bacteria</taxon>
        <taxon>Pseudomonadati</taxon>
        <taxon>Acidobacteriota</taxon>
        <taxon>Holophagae</taxon>
        <taxon>Holophagales</taxon>
        <taxon>Holophagaceae</taxon>
        <taxon>Mesoterricola</taxon>
    </lineage>
</organism>
<name>A0AA48HCL4_9BACT</name>
<dbReference type="EMBL" id="AP027081">
    <property type="protein sequence ID" value="BDU75813.1"/>
    <property type="molecule type" value="Genomic_DNA"/>
</dbReference>
<dbReference type="SUPFAM" id="SSF82689">
    <property type="entry name" value="Mechanosensitive channel protein MscS (YggB), C-terminal domain"/>
    <property type="match status" value="1"/>
</dbReference>